<protein>
    <submittedName>
        <fullName evidence="1">Uncharacterized protein</fullName>
    </submittedName>
</protein>
<evidence type="ECO:0000313" key="1">
    <source>
        <dbReference type="EMBL" id="EME77351.1"/>
    </source>
</evidence>
<accession>M2ZYY7</accession>
<dbReference type="GeneID" id="19334238"/>
<dbReference type="RefSeq" id="XP_007932111.1">
    <property type="nucleotide sequence ID" value="XM_007933920.1"/>
</dbReference>
<dbReference type="KEGG" id="pfj:MYCFIDRAFT_179925"/>
<proteinExistence type="predicted"/>
<dbReference type="VEuPathDB" id="FungiDB:MYCFIDRAFT_179925"/>
<dbReference type="AlphaFoldDB" id="M2ZYY7"/>
<keyword evidence="2" id="KW-1185">Reference proteome</keyword>
<gene>
    <name evidence="1" type="ORF">MYCFIDRAFT_179925</name>
</gene>
<name>M2ZYY7_PSEFD</name>
<dbReference type="HOGENOM" id="CLU_1587232_0_0_1"/>
<dbReference type="Proteomes" id="UP000016932">
    <property type="component" value="Unassembled WGS sequence"/>
</dbReference>
<dbReference type="EMBL" id="KB446566">
    <property type="protein sequence ID" value="EME77351.1"/>
    <property type="molecule type" value="Genomic_DNA"/>
</dbReference>
<sequence>MSHQHAPGGRKDVTLEVRMRQSSVELQTCSTTQLQSLRGGCGWAKTIYRDEAQEAERMVTFVIGMVVARASGNERCAALVLLPWPPGFSEDGGCSANTWRRSASTRNHATLRCYHCTALLHRRLLRIYAQVPSLAVDGLAPSSMVEVPPPMAYQARPLGWSRDGMAMG</sequence>
<organism evidence="1 2">
    <name type="scientific">Pseudocercospora fijiensis (strain CIRAD86)</name>
    <name type="common">Black leaf streak disease fungus</name>
    <name type="synonym">Mycosphaerella fijiensis</name>
    <dbReference type="NCBI Taxonomy" id="383855"/>
    <lineage>
        <taxon>Eukaryota</taxon>
        <taxon>Fungi</taxon>
        <taxon>Dikarya</taxon>
        <taxon>Ascomycota</taxon>
        <taxon>Pezizomycotina</taxon>
        <taxon>Dothideomycetes</taxon>
        <taxon>Dothideomycetidae</taxon>
        <taxon>Mycosphaerellales</taxon>
        <taxon>Mycosphaerellaceae</taxon>
        <taxon>Pseudocercospora</taxon>
    </lineage>
</organism>
<reference evidence="1 2" key="1">
    <citation type="journal article" date="2012" name="PLoS Pathog.">
        <title>Diverse lifestyles and strategies of plant pathogenesis encoded in the genomes of eighteen Dothideomycetes fungi.</title>
        <authorList>
            <person name="Ohm R.A."/>
            <person name="Feau N."/>
            <person name="Henrissat B."/>
            <person name="Schoch C.L."/>
            <person name="Horwitz B.A."/>
            <person name="Barry K.W."/>
            <person name="Condon B.J."/>
            <person name="Copeland A.C."/>
            <person name="Dhillon B."/>
            <person name="Glaser F."/>
            <person name="Hesse C.N."/>
            <person name="Kosti I."/>
            <person name="LaButti K."/>
            <person name="Lindquist E.A."/>
            <person name="Lucas S."/>
            <person name="Salamov A.A."/>
            <person name="Bradshaw R.E."/>
            <person name="Ciuffetti L."/>
            <person name="Hamelin R.C."/>
            <person name="Kema G.H.J."/>
            <person name="Lawrence C."/>
            <person name="Scott J.A."/>
            <person name="Spatafora J.W."/>
            <person name="Turgeon B.G."/>
            <person name="de Wit P.J.G.M."/>
            <person name="Zhong S."/>
            <person name="Goodwin S.B."/>
            <person name="Grigoriev I.V."/>
        </authorList>
    </citation>
    <scope>NUCLEOTIDE SEQUENCE [LARGE SCALE GENOMIC DNA]</scope>
    <source>
        <strain evidence="1 2">CIRAD86</strain>
    </source>
</reference>
<evidence type="ECO:0000313" key="2">
    <source>
        <dbReference type="Proteomes" id="UP000016932"/>
    </source>
</evidence>